<protein>
    <submittedName>
        <fullName evidence="1">Uncharacterized protein</fullName>
    </submittedName>
</protein>
<dbReference type="Pfam" id="PF13347">
    <property type="entry name" value="MFS_2"/>
    <property type="match status" value="1"/>
</dbReference>
<reference evidence="1 2" key="1">
    <citation type="journal article" date="2016" name="Genome Announc.">
        <title>Complete Genome Sequences of Aerococcus christensenii CCUG 28831T, Aerococcus sanguinicola CCUG 43001T, Aerococcus urinae CCUG 36881T, Aerococcus urinaeequi CCUG 28094T, Aerococcus urinaehominis CCUG 42038 BT, and Aerococcus viridans CCUG 4311T.</title>
        <authorList>
            <person name="Carkaci D."/>
            <person name="Dargis R."/>
            <person name="Nielsen X.C."/>
            <person name="Skovgaard O."/>
            <person name="Fuursted K."/>
            <person name="Christensen J.J."/>
        </authorList>
    </citation>
    <scope>NUCLEOTIDE SEQUENCE [LARGE SCALE GENOMIC DNA]</scope>
    <source>
        <strain evidence="1 2">CCUG42038B</strain>
    </source>
</reference>
<dbReference type="Proteomes" id="UP000062260">
    <property type="component" value="Chromosome"/>
</dbReference>
<dbReference type="KEGG" id="auh:AWM75_05680"/>
<reference evidence="2" key="2">
    <citation type="submission" date="2016-01" db="EMBL/GenBank/DDBJ databases">
        <title>Six Aerococcus type strain genome sequencing and assembly using PacBio and Illumina Hiseq.</title>
        <authorList>
            <person name="Carkaci D."/>
            <person name="Dargis R."/>
            <person name="Nielsen X.C."/>
            <person name="Skovgaard O."/>
            <person name="Fuursted K."/>
            <person name="Christensen J.J."/>
        </authorList>
    </citation>
    <scope>NUCLEOTIDE SEQUENCE [LARGE SCALE GENOMIC DNA]</scope>
    <source>
        <strain evidence="2">CCUG42038B</strain>
    </source>
</reference>
<dbReference type="OrthoDB" id="9764596at2"/>
<name>A0A0X8FMS1_9LACT</name>
<dbReference type="GO" id="GO:0015293">
    <property type="term" value="F:symporter activity"/>
    <property type="evidence" value="ECO:0007669"/>
    <property type="project" value="InterPro"/>
</dbReference>
<sequence>MATNAKKEPTTVIFDERKRPFSGRDLIGYFFGDFGCNMSFTLISAYQFIFYTQYLGIKLTHYSALILVAKIIDAINDPIVGSIIDRLDPRGQKREKFKPWVLYFGPALALAATVMFIDSSAFSYGVRFTVGAVGYILWDLMYTCVNVPYGSLASVMTVESEQRSLLSTARAWESQIGNTLLTVLIPLIVYQTVNGESIFQGQRMFPIAIGLGVIATLSFFITYFNTEERLVHVPISEAKEINPDLDKVEVVEPTNEVVEGDKENNFFDVLKDFFKNRAVIGVSLASLAQVLFIQTAPQLFQLNYQIYYGDGSLNAWSALPQIVPLIIGATLGTFALRKWGTKAVSSWPVIGAFVAYFLYAIFPVSPEQPWIFIAVQTIANTFSFGMWVYVWGMVGDAIDYQEWQTGSRNEGSIYAIYSMARKIGQGIGQAAVPLILATFIPSLDLNNTATWTAENADALKSLSGWFPGLGWLLVFIALTFVYNLTPQLLERVNKDLGRTEVANNYDEIHFDD</sequence>
<dbReference type="EMBL" id="CP014163">
    <property type="protein sequence ID" value="AMB99517.1"/>
    <property type="molecule type" value="Genomic_DNA"/>
</dbReference>
<organism evidence="1 2">
    <name type="scientific">Aerococcus urinaehominis</name>
    <dbReference type="NCBI Taxonomy" id="128944"/>
    <lineage>
        <taxon>Bacteria</taxon>
        <taxon>Bacillati</taxon>
        <taxon>Bacillota</taxon>
        <taxon>Bacilli</taxon>
        <taxon>Lactobacillales</taxon>
        <taxon>Aerococcaceae</taxon>
        <taxon>Aerococcus</taxon>
    </lineage>
</organism>
<proteinExistence type="predicted"/>
<dbReference type="InterPro" id="IPR039672">
    <property type="entry name" value="MFS_2"/>
</dbReference>
<dbReference type="STRING" id="128944.AWM75_05680"/>
<evidence type="ECO:0000313" key="2">
    <source>
        <dbReference type="Proteomes" id="UP000062260"/>
    </source>
</evidence>
<dbReference type="RefSeq" id="WP_067979418.1">
    <property type="nucleotide sequence ID" value="NZ_CP014163.1"/>
</dbReference>
<dbReference type="AlphaFoldDB" id="A0A0X8FMS1"/>
<accession>A0A0X8FMS1</accession>
<keyword evidence="2" id="KW-1185">Reference proteome</keyword>
<dbReference type="InterPro" id="IPR036259">
    <property type="entry name" value="MFS_trans_sf"/>
</dbReference>
<dbReference type="PANTHER" id="PTHR11328">
    <property type="entry name" value="MAJOR FACILITATOR SUPERFAMILY DOMAIN-CONTAINING PROTEIN"/>
    <property type="match status" value="1"/>
</dbReference>
<dbReference type="GO" id="GO:0005886">
    <property type="term" value="C:plasma membrane"/>
    <property type="evidence" value="ECO:0007669"/>
    <property type="project" value="TreeGrafter"/>
</dbReference>
<dbReference type="SUPFAM" id="SSF103473">
    <property type="entry name" value="MFS general substrate transporter"/>
    <property type="match status" value="1"/>
</dbReference>
<dbReference type="PANTHER" id="PTHR11328:SF24">
    <property type="entry name" value="MAJOR FACILITATOR SUPERFAMILY (MFS) PROFILE DOMAIN-CONTAINING PROTEIN"/>
    <property type="match status" value="1"/>
</dbReference>
<evidence type="ECO:0000313" key="1">
    <source>
        <dbReference type="EMBL" id="AMB99517.1"/>
    </source>
</evidence>
<dbReference type="GO" id="GO:0008643">
    <property type="term" value="P:carbohydrate transport"/>
    <property type="evidence" value="ECO:0007669"/>
    <property type="project" value="InterPro"/>
</dbReference>
<gene>
    <name evidence="1" type="ORF">AWM75_05680</name>
</gene>
<dbReference type="Gene3D" id="1.20.1250.20">
    <property type="entry name" value="MFS general substrate transporter like domains"/>
    <property type="match status" value="2"/>
</dbReference>